<evidence type="ECO:0000256" key="1">
    <source>
        <dbReference type="ARBA" id="ARBA00005466"/>
    </source>
</evidence>
<dbReference type="PROSITE" id="PS51387">
    <property type="entry name" value="FAD_PCMH"/>
    <property type="match status" value="1"/>
</dbReference>
<dbReference type="InterPro" id="IPR036318">
    <property type="entry name" value="FAD-bd_PCMH-like_sf"/>
</dbReference>
<sequence length="501" mass="53939">MSLLTLVAVATLLIGSALGDTCTDVASISSVDVQLRSSGPYIKEQADYWSSTCAALKPTCIMFPKSAEEVSTIINVLKGNNETFAIKSGGHNPNNYFSSVEGGPLISTQKMDQVLLDPATGIAKVGPGIRLDEIAAQLQGTGWTFVGGRIGNTGVGGLILGGGLSYMSAQYGWAASSVLEYEIVLANGTIATASATHNADLFRALKGGGNMFGIVTTYTLQTYRQGNIYGGNLVFLRTPETDAKLLKAVRDFADYNQDDKAAIIVTAERSTVSLIDSWILFIFYDGVEVPAGTFKNFTDVGPTLNTCKVQTYSDLIGGSNWVIVKASVVDISTTTIPVPSLDNAGLMNEIHAHWRNLSGSTQLELGIVASVAYQPFPRAIARAARARSPDLIDADEDVDKIIMEINYSFVPQASYEAMADTVEATYNGVDRIVGEWQDRGRLPRTFLPAFMNYGFFRQDYFGRLKPEMAKLAAAVAVSVDPTGFFRDRTGGFRPSKVPSRK</sequence>
<evidence type="ECO:0000256" key="3">
    <source>
        <dbReference type="ARBA" id="ARBA00022827"/>
    </source>
</evidence>
<dbReference type="InterPro" id="IPR050416">
    <property type="entry name" value="FAD-linked_Oxidoreductase"/>
</dbReference>
<keyword evidence="4" id="KW-0560">Oxidoreductase</keyword>
<accession>A0ABR1RUY6</accession>
<evidence type="ECO:0000256" key="5">
    <source>
        <dbReference type="SAM" id="SignalP"/>
    </source>
</evidence>
<dbReference type="Proteomes" id="UP001396898">
    <property type="component" value="Unassembled WGS sequence"/>
</dbReference>
<dbReference type="InterPro" id="IPR016166">
    <property type="entry name" value="FAD-bd_PCMH"/>
</dbReference>
<proteinExistence type="inferred from homology"/>
<gene>
    <name evidence="7" type="ORF">PG991_007948</name>
</gene>
<keyword evidence="5" id="KW-0732">Signal</keyword>
<feature type="domain" description="FAD-binding PCMH-type" evidence="6">
    <location>
        <begin position="54"/>
        <end position="225"/>
    </location>
</feature>
<dbReference type="Pfam" id="PF01565">
    <property type="entry name" value="FAD_binding_4"/>
    <property type="match status" value="1"/>
</dbReference>
<keyword evidence="8" id="KW-1185">Reference proteome</keyword>
<feature type="signal peptide" evidence="5">
    <location>
        <begin position="1"/>
        <end position="19"/>
    </location>
</feature>
<evidence type="ECO:0000259" key="6">
    <source>
        <dbReference type="PROSITE" id="PS51387"/>
    </source>
</evidence>
<evidence type="ECO:0000256" key="2">
    <source>
        <dbReference type="ARBA" id="ARBA00022630"/>
    </source>
</evidence>
<feature type="chain" id="PRO_5045437972" description="FAD-binding PCMH-type domain-containing protein" evidence="5">
    <location>
        <begin position="20"/>
        <end position="501"/>
    </location>
</feature>
<dbReference type="InterPro" id="IPR006094">
    <property type="entry name" value="Oxid_FAD_bind_N"/>
</dbReference>
<dbReference type="InterPro" id="IPR016169">
    <property type="entry name" value="FAD-bd_PCMH_sub2"/>
</dbReference>
<dbReference type="PANTHER" id="PTHR42973">
    <property type="entry name" value="BINDING OXIDOREDUCTASE, PUTATIVE (AFU_ORTHOLOGUE AFUA_1G17690)-RELATED"/>
    <property type="match status" value="1"/>
</dbReference>
<comment type="similarity">
    <text evidence="1">Belongs to the oxygen-dependent FAD-linked oxidoreductase family.</text>
</comment>
<dbReference type="Gene3D" id="3.30.465.10">
    <property type="match status" value="1"/>
</dbReference>
<reference evidence="7 8" key="1">
    <citation type="submission" date="2023-01" db="EMBL/GenBank/DDBJ databases">
        <title>Analysis of 21 Apiospora genomes using comparative genomics revels a genus with tremendous synthesis potential of carbohydrate active enzymes and secondary metabolites.</title>
        <authorList>
            <person name="Sorensen T."/>
        </authorList>
    </citation>
    <scope>NUCLEOTIDE SEQUENCE [LARGE SCALE GENOMIC DNA]</scope>
    <source>
        <strain evidence="7 8">CBS 20057</strain>
    </source>
</reference>
<protein>
    <recommendedName>
        <fullName evidence="6">FAD-binding PCMH-type domain-containing protein</fullName>
    </recommendedName>
</protein>
<evidence type="ECO:0000313" key="8">
    <source>
        <dbReference type="Proteomes" id="UP001396898"/>
    </source>
</evidence>
<evidence type="ECO:0000313" key="7">
    <source>
        <dbReference type="EMBL" id="KAK8018758.1"/>
    </source>
</evidence>
<name>A0ABR1RUY6_9PEZI</name>
<dbReference type="SUPFAM" id="SSF56176">
    <property type="entry name" value="FAD-binding/transporter-associated domain-like"/>
    <property type="match status" value="1"/>
</dbReference>
<organism evidence="7 8">
    <name type="scientific">Apiospora marii</name>
    <dbReference type="NCBI Taxonomy" id="335849"/>
    <lineage>
        <taxon>Eukaryota</taxon>
        <taxon>Fungi</taxon>
        <taxon>Dikarya</taxon>
        <taxon>Ascomycota</taxon>
        <taxon>Pezizomycotina</taxon>
        <taxon>Sordariomycetes</taxon>
        <taxon>Xylariomycetidae</taxon>
        <taxon>Amphisphaeriales</taxon>
        <taxon>Apiosporaceae</taxon>
        <taxon>Apiospora</taxon>
    </lineage>
</organism>
<dbReference type="EMBL" id="JAQQWI010000010">
    <property type="protein sequence ID" value="KAK8018758.1"/>
    <property type="molecule type" value="Genomic_DNA"/>
</dbReference>
<dbReference type="PANTHER" id="PTHR42973:SF13">
    <property type="entry name" value="FAD-BINDING PCMH-TYPE DOMAIN-CONTAINING PROTEIN"/>
    <property type="match status" value="1"/>
</dbReference>
<comment type="caution">
    <text evidence="7">The sequence shown here is derived from an EMBL/GenBank/DDBJ whole genome shotgun (WGS) entry which is preliminary data.</text>
</comment>
<keyword evidence="3" id="KW-0274">FAD</keyword>
<evidence type="ECO:0000256" key="4">
    <source>
        <dbReference type="ARBA" id="ARBA00023002"/>
    </source>
</evidence>
<keyword evidence="2" id="KW-0285">Flavoprotein</keyword>